<reference evidence="1 2" key="1">
    <citation type="submission" date="2016-11" db="EMBL/GenBank/DDBJ databases">
        <title>The macronuclear genome of Stentor coeruleus: a giant cell with tiny introns.</title>
        <authorList>
            <person name="Slabodnick M."/>
            <person name="Ruby J.G."/>
            <person name="Reiff S.B."/>
            <person name="Swart E.C."/>
            <person name="Gosai S."/>
            <person name="Prabakaran S."/>
            <person name="Witkowska E."/>
            <person name="Larue G.E."/>
            <person name="Fisher S."/>
            <person name="Freeman R.M."/>
            <person name="Gunawardena J."/>
            <person name="Chu W."/>
            <person name="Stover N.A."/>
            <person name="Gregory B.D."/>
            <person name="Nowacki M."/>
            <person name="Derisi J."/>
            <person name="Roy S.W."/>
            <person name="Marshall W.F."/>
            <person name="Sood P."/>
        </authorList>
    </citation>
    <scope>NUCLEOTIDE SEQUENCE [LARGE SCALE GENOMIC DNA]</scope>
    <source>
        <strain evidence="1">WM001</strain>
    </source>
</reference>
<keyword evidence="2" id="KW-1185">Reference proteome</keyword>
<proteinExistence type="predicted"/>
<gene>
    <name evidence="1" type="ORF">SteCoe_22952</name>
</gene>
<dbReference type="Proteomes" id="UP000187209">
    <property type="component" value="Unassembled WGS sequence"/>
</dbReference>
<organism evidence="1 2">
    <name type="scientific">Stentor coeruleus</name>
    <dbReference type="NCBI Taxonomy" id="5963"/>
    <lineage>
        <taxon>Eukaryota</taxon>
        <taxon>Sar</taxon>
        <taxon>Alveolata</taxon>
        <taxon>Ciliophora</taxon>
        <taxon>Postciliodesmatophora</taxon>
        <taxon>Heterotrichea</taxon>
        <taxon>Heterotrichida</taxon>
        <taxon>Stentoridae</taxon>
        <taxon>Stentor</taxon>
    </lineage>
</organism>
<evidence type="ECO:0000313" key="2">
    <source>
        <dbReference type="Proteomes" id="UP000187209"/>
    </source>
</evidence>
<sequence>MSNSKSSQVSTKSLSKITHTQLSPFFKELLTSLNAPSAITDLSVDLNQSSNSQDSFCQKNLNKKDNLGSLEALDMSAIPNSSNSISFIKASVLEIEKSKTPNEEPQIKLKPLILETTQIKQKWWCQSCIMTDTKTHNQCLIV</sequence>
<comment type="caution">
    <text evidence="1">The sequence shown here is derived from an EMBL/GenBank/DDBJ whole genome shotgun (WGS) entry which is preliminary data.</text>
</comment>
<evidence type="ECO:0000313" key="1">
    <source>
        <dbReference type="EMBL" id="OMJ77435.1"/>
    </source>
</evidence>
<name>A0A1R2BLL5_9CILI</name>
<dbReference type="EMBL" id="MPUH01000575">
    <property type="protein sequence ID" value="OMJ77435.1"/>
    <property type="molecule type" value="Genomic_DNA"/>
</dbReference>
<accession>A0A1R2BLL5</accession>
<dbReference type="AlphaFoldDB" id="A0A1R2BLL5"/>
<protein>
    <submittedName>
        <fullName evidence="1">Uncharacterized protein</fullName>
    </submittedName>
</protein>